<evidence type="ECO:0000313" key="5">
    <source>
        <dbReference type="Proteomes" id="UP000237000"/>
    </source>
</evidence>
<evidence type="ECO:0000313" key="4">
    <source>
        <dbReference type="EMBL" id="PON88064.1"/>
    </source>
</evidence>
<dbReference type="InterPro" id="IPR029058">
    <property type="entry name" value="AB_hydrolase_fold"/>
</dbReference>
<gene>
    <name evidence="4" type="ORF">TorRG33x02_160900</name>
</gene>
<protein>
    <submittedName>
        <fullName evidence="4">Alpha/beta hydrolase fold</fullName>
    </submittedName>
</protein>
<comment type="similarity">
    <text evidence="1">Belongs to the 'GDXG' lipolytic enzyme family.</text>
</comment>
<evidence type="ECO:0000256" key="2">
    <source>
        <dbReference type="SAM" id="MobiDB-lite"/>
    </source>
</evidence>
<reference evidence="5" key="1">
    <citation type="submission" date="2016-06" db="EMBL/GenBank/DDBJ databases">
        <title>Parallel loss of symbiosis genes in relatives of nitrogen-fixing non-legume Parasponia.</title>
        <authorList>
            <person name="Van Velzen R."/>
            <person name="Holmer R."/>
            <person name="Bu F."/>
            <person name="Rutten L."/>
            <person name="Van Zeijl A."/>
            <person name="Liu W."/>
            <person name="Santuari L."/>
            <person name="Cao Q."/>
            <person name="Sharma T."/>
            <person name="Shen D."/>
            <person name="Roswanjaya Y."/>
            <person name="Wardhani T."/>
            <person name="Kalhor M.S."/>
            <person name="Jansen J."/>
            <person name="Van den Hoogen J."/>
            <person name="Gungor B."/>
            <person name="Hartog M."/>
            <person name="Hontelez J."/>
            <person name="Verver J."/>
            <person name="Yang W.-C."/>
            <person name="Schijlen E."/>
            <person name="Repin R."/>
            <person name="Schilthuizen M."/>
            <person name="Schranz E."/>
            <person name="Heidstra R."/>
            <person name="Miyata K."/>
            <person name="Fedorova E."/>
            <person name="Kohlen W."/>
            <person name="Bisseling T."/>
            <person name="Smit S."/>
            <person name="Geurts R."/>
        </authorList>
    </citation>
    <scope>NUCLEOTIDE SEQUENCE [LARGE SCALE GENOMIC DNA]</scope>
    <source>
        <strain evidence="5">cv. RG33-2</strain>
    </source>
</reference>
<feature type="domain" description="Alpha/beta hydrolase fold-3" evidence="3">
    <location>
        <begin position="83"/>
        <end position="207"/>
    </location>
</feature>
<dbReference type="InParanoid" id="A0A2P5ER82"/>
<organism evidence="4 5">
    <name type="scientific">Trema orientale</name>
    <name type="common">Charcoal tree</name>
    <name type="synonym">Celtis orientalis</name>
    <dbReference type="NCBI Taxonomy" id="63057"/>
    <lineage>
        <taxon>Eukaryota</taxon>
        <taxon>Viridiplantae</taxon>
        <taxon>Streptophyta</taxon>
        <taxon>Embryophyta</taxon>
        <taxon>Tracheophyta</taxon>
        <taxon>Spermatophyta</taxon>
        <taxon>Magnoliopsida</taxon>
        <taxon>eudicotyledons</taxon>
        <taxon>Gunneridae</taxon>
        <taxon>Pentapetalae</taxon>
        <taxon>rosids</taxon>
        <taxon>fabids</taxon>
        <taxon>Rosales</taxon>
        <taxon>Cannabaceae</taxon>
        <taxon>Trema</taxon>
    </lineage>
</organism>
<dbReference type="SUPFAM" id="SSF53474">
    <property type="entry name" value="alpha/beta-Hydrolases"/>
    <property type="match status" value="1"/>
</dbReference>
<evidence type="ECO:0000259" key="3">
    <source>
        <dbReference type="Pfam" id="PF07859"/>
    </source>
</evidence>
<dbReference type="GO" id="GO:0016787">
    <property type="term" value="F:hydrolase activity"/>
    <property type="evidence" value="ECO:0007669"/>
    <property type="project" value="UniProtKB-KW"/>
</dbReference>
<dbReference type="OrthoDB" id="408631at2759"/>
<dbReference type="STRING" id="63057.A0A2P5ER82"/>
<comment type="caution">
    <text evidence="4">The sequence shown here is derived from an EMBL/GenBank/DDBJ whole genome shotgun (WGS) entry which is preliminary data.</text>
</comment>
<dbReference type="PANTHER" id="PTHR23024:SF546">
    <property type="entry name" value="CARBOXYLESTERASE 120-RELATED"/>
    <property type="match status" value="1"/>
</dbReference>
<accession>A0A2P5ER82</accession>
<dbReference type="InterPro" id="IPR013094">
    <property type="entry name" value="AB_hydrolase_3"/>
</dbReference>
<sequence length="222" mass="24216">MSDQTIDPYQRLQIVRNDDGTITRLLKLPDTPASPDPTLPNSPDVLSKDVHLDQSKSTWVRIYLPRHALDNSSTSSSSKLPLVVNFHGGGFITFSASSSLVHDFALNSAAQLSAVVVSVEYRLAPEHRLPAAYEDAMDALHCIRSAEDDWLRRYADLSQCFLMGGIAGANIAYHAGLRAAAEAQSLEPIKIRGLILHQPFFGGAQRSGSELRLVNDPVLPLC</sequence>
<name>A0A2P5ER82_TREOI</name>
<dbReference type="PANTHER" id="PTHR23024">
    <property type="entry name" value="ARYLACETAMIDE DEACETYLASE"/>
    <property type="match status" value="1"/>
</dbReference>
<dbReference type="Pfam" id="PF07859">
    <property type="entry name" value="Abhydrolase_3"/>
    <property type="match status" value="1"/>
</dbReference>
<feature type="region of interest" description="Disordered" evidence="2">
    <location>
        <begin position="28"/>
        <end position="47"/>
    </location>
</feature>
<dbReference type="AlphaFoldDB" id="A0A2P5ER82"/>
<evidence type="ECO:0000256" key="1">
    <source>
        <dbReference type="ARBA" id="ARBA00010515"/>
    </source>
</evidence>
<dbReference type="Proteomes" id="UP000237000">
    <property type="component" value="Unassembled WGS sequence"/>
</dbReference>
<keyword evidence="4" id="KW-0378">Hydrolase</keyword>
<dbReference type="InterPro" id="IPR050466">
    <property type="entry name" value="Carboxylest/Gibb_receptor"/>
</dbReference>
<dbReference type="Gene3D" id="3.40.50.1820">
    <property type="entry name" value="alpha/beta hydrolase"/>
    <property type="match status" value="1"/>
</dbReference>
<dbReference type="EMBL" id="JXTC01000109">
    <property type="protein sequence ID" value="PON88064.1"/>
    <property type="molecule type" value="Genomic_DNA"/>
</dbReference>
<keyword evidence="5" id="KW-1185">Reference proteome</keyword>
<proteinExistence type="inferred from homology"/>